<evidence type="ECO:0000259" key="1">
    <source>
        <dbReference type="PROSITE" id="PS51186"/>
    </source>
</evidence>
<dbReference type="AlphaFoldDB" id="A0A845PSQ4"/>
<dbReference type="CDD" id="cd04301">
    <property type="entry name" value="NAT_SF"/>
    <property type="match status" value="1"/>
</dbReference>
<evidence type="ECO:0000313" key="3">
    <source>
        <dbReference type="Proteomes" id="UP000553459"/>
    </source>
</evidence>
<keyword evidence="2" id="KW-0808">Transferase</keyword>
<gene>
    <name evidence="2" type="ORF">GNY06_01140</name>
</gene>
<dbReference type="InterPro" id="IPR000182">
    <property type="entry name" value="GNAT_dom"/>
</dbReference>
<accession>A0A845PSQ4</accession>
<dbReference type="Gene3D" id="3.40.630.30">
    <property type="match status" value="1"/>
</dbReference>
<dbReference type="EMBL" id="JAAABJ010000148">
    <property type="protein sequence ID" value="NAW50053.1"/>
    <property type="molecule type" value="Genomic_DNA"/>
</dbReference>
<feature type="domain" description="N-acetyltransferase" evidence="1">
    <location>
        <begin position="13"/>
        <end position="153"/>
    </location>
</feature>
<dbReference type="PROSITE" id="PS51186">
    <property type="entry name" value="GNAT"/>
    <property type="match status" value="1"/>
</dbReference>
<organism evidence="2 3">
    <name type="scientific">Elizabethkingia argenteiflava</name>
    <dbReference type="NCBI Taxonomy" id="2681556"/>
    <lineage>
        <taxon>Bacteria</taxon>
        <taxon>Pseudomonadati</taxon>
        <taxon>Bacteroidota</taxon>
        <taxon>Flavobacteriia</taxon>
        <taxon>Flavobacteriales</taxon>
        <taxon>Weeksellaceae</taxon>
        <taxon>Elizabethkingia</taxon>
    </lineage>
</organism>
<keyword evidence="3" id="KW-1185">Reference proteome</keyword>
<dbReference type="InterPro" id="IPR016181">
    <property type="entry name" value="Acyl_CoA_acyltransferase"/>
</dbReference>
<sequence>MEQQQTFSQLKESEIENILEMMYDFYSIDHYPFDEQLTRQNLYQFIKNPYWGQVFMIYNEQGIAIGYIVMAYMFSFEFGGKIAFLDELFLGEKARGKGYGKKAVDFIKKFAAAQDLKVVMLEVERHNHNALELYRGKGFQSHHRDLMIYHPQN</sequence>
<dbReference type="Pfam" id="PF00583">
    <property type="entry name" value="Acetyltransf_1"/>
    <property type="match status" value="1"/>
</dbReference>
<evidence type="ECO:0000313" key="2">
    <source>
        <dbReference type="EMBL" id="NAW50053.1"/>
    </source>
</evidence>
<dbReference type="SUPFAM" id="SSF55729">
    <property type="entry name" value="Acyl-CoA N-acyltransferases (Nat)"/>
    <property type="match status" value="1"/>
</dbReference>
<dbReference type="RefSeq" id="WP_166518434.1">
    <property type="nucleotide sequence ID" value="NZ_JAAABJ010000148.1"/>
</dbReference>
<reference evidence="2 3" key="1">
    <citation type="submission" date="2019-11" db="EMBL/GenBank/DDBJ databases">
        <title>Characterization of Elizabethkingia argenteiflava sp. nov., isolated from inner surface of Soybean Pods.</title>
        <authorList>
            <person name="Mo S."/>
        </authorList>
    </citation>
    <scope>NUCLEOTIDE SEQUENCE [LARGE SCALE GENOMIC DNA]</scope>
    <source>
        <strain evidence="2 3">YB22</strain>
    </source>
</reference>
<proteinExistence type="predicted"/>
<comment type="caution">
    <text evidence="2">The sequence shown here is derived from an EMBL/GenBank/DDBJ whole genome shotgun (WGS) entry which is preliminary data.</text>
</comment>
<dbReference type="GO" id="GO:0016747">
    <property type="term" value="F:acyltransferase activity, transferring groups other than amino-acyl groups"/>
    <property type="evidence" value="ECO:0007669"/>
    <property type="project" value="InterPro"/>
</dbReference>
<protein>
    <submittedName>
        <fullName evidence="2">GNAT family N-acetyltransferase</fullName>
    </submittedName>
</protein>
<name>A0A845PSQ4_9FLAO</name>
<dbReference type="Proteomes" id="UP000553459">
    <property type="component" value="Unassembled WGS sequence"/>
</dbReference>